<keyword evidence="9" id="KW-1185">Reference proteome</keyword>
<dbReference type="AlphaFoldDB" id="D3AVH6"/>
<dbReference type="GO" id="GO:0015020">
    <property type="term" value="F:glucuronosyltransferase activity"/>
    <property type="evidence" value="ECO:0007669"/>
    <property type="project" value="TreeGrafter"/>
</dbReference>
<dbReference type="Gene3D" id="3.90.550.10">
    <property type="entry name" value="Spore Coat Polysaccharide Biosynthesis Protein SpsA, Chain A"/>
    <property type="match status" value="1"/>
</dbReference>
<name>D3AVH6_HETP5</name>
<reference evidence="8 9" key="1">
    <citation type="journal article" date="2011" name="Genome Res.">
        <title>Phylogeny-wide analysis of social amoeba genomes highlights ancient origins for complex intercellular communication.</title>
        <authorList>
            <person name="Heidel A.J."/>
            <person name="Lawal H.M."/>
            <person name="Felder M."/>
            <person name="Schilde C."/>
            <person name="Helps N.R."/>
            <person name="Tunggal B."/>
            <person name="Rivero F."/>
            <person name="John U."/>
            <person name="Schleicher M."/>
            <person name="Eichinger L."/>
            <person name="Platzer M."/>
            <person name="Noegel A.A."/>
            <person name="Schaap P."/>
            <person name="Gloeckner G."/>
        </authorList>
    </citation>
    <scope>NUCLEOTIDE SEQUENCE [LARGE SCALE GENOMIC DNA]</scope>
    <source>
        <strain evidence="9">ATCC 26659 / Pp 5 / PN500</strain>
    </source>
</reference>
<proteinExistence type="predicted"/>
<dbReference type="GO" id="GO:0042285">
    <property type="term" value="F:xylosyltransferase activity"/>
    <property type="evidence" value="ECO:0007669"/>
    <property type="project" value="TreeGrafter"/>
</dbReference>
<evidence type="ECO:0000256" key="5">
    <source>
        <dbReference type="ARBA" id="ARBA00023136"/>
    </source>
</evidence>
<dbReference type="PANTHER" id="PTHR12270">
    <property type="entry name" value="GLYCOSYLTRANSFERASE-RELATED"/>
    <property type="match status" value="1"/>
</dbReference>
<dbReference type="PANTHER" id="PTHR12270:SF52">
    <property type="entry name" value="GLYCOSYLTRANSFERASE-LIKE PROTEIN GNT13-RELATED"/>
    <property type="match status" value="1"/>
</dbReference>
<comment type="caution">
    <text evidence="8">The sequence shown here is derived from an EMBL/GenBank/DDBJ whole genome shotgun (WGS) entry which is preliminary data.</text>
</comment>
<sequence>MKRISRVNQKYLKFALVSFIFVILFIFLLYPSESDLVQIGQRVQLQQNDIDINSRTSIKKELTEAERHWQRVPGKDFFDGLTQQFKTDVFYYRATKSMDPRYKVTIVTQATVNRVDRIVLMADRWKAPISTSIFIRDPDTELDQLNQMIANNPILMKFVDFHLLYANNTRYPVNNLRNLSIRNSHTDYVLVMDADFIPPYGMHDYLLKYIDNTGNEEKVAYIVPSFSSSQDPRILPNDKPTLVEMVEKNLVNPSNLNVCPKCHSPSDYNRWFETTVPYEVKYSWIYEPYLIFNRNNTELFDERFKGYGFDKNSHVFTMAVSGYRFIVLPNAFIIHINHPTSTWEGPRLDEQQWDCLRIVCELIPAVKKKNNYDINDRLFNEPLPNECFSSSHW</sequence>
<dbReference type="EMBL" id="ADBJ01000002">
    <property type="protein sequence ID" value="EFA86299.1"/>
    <property type="molecule type" value="Genomic_DNA"/>
</dbReference>
<evidence type="ECO:0000256" key="3">
    <source>
        <dbReference type="ARBA" id="ARBA00022968"/>
    </source>
</evidence>
<keyword evidence="4 7" id="KW-1133">Transmembrane helix</keyword>
<evidence type="ECO:0000256" key="6">
    <source>
        <dbReference type="ARBA" id="ARBA00023180"/>
    </source>
</evidence>
<dbReference type="GO" id="GO:0016020">
    <property type="term" value="C:membrane"/>
    <property type="evidence" value="ECO:0007669"/>
    <property type="project" value="UniProtKB-SubCell"/>
</dbReference>
<keyword evidence="6" id="KW-0325">Glycoprotein</keyword>
<dbReference type="GeneID" id="31355621"/>
<keyword evidence="8" id="KW-0808">Transferase</keyword>
<dbReference type="InterPro" id="IPR051292">
    <property type="entry name" value="Xyl/GlcA_transferase"/>
</dbReference>
<comment type="subcellular location">
    <subcellularLocation>
        <location evidence="1">Membrane</location>
        <topology evidence="1">Single-pass type II membrane protein</topology>
    </subcellularLocation>
</comment>
<evidence type="ECO:0000256" key="7">
    <source>
        <dbReference type="SAM" id="Phobius"/>
    </source>
</evidence>
<dbReference type="RefSeq" id="XP_020438404.1">
    <property type="nucleotide sequence ID" value="XM_020571130.1"/>
</dbReference>
<keyword evidence="3" id="KW-0735">Signal-anchor</keyword>
<keyword evidence="5 7" id="KW-0472">Membrane</keyword>
<accession>D3AVH6</accession>
<gene>
    <name evidence="8" type="primary">gnt13</name>
    <name evidence="8" type="ORF">PPL_00087</name>
</gene>
<dbReference type="Proteomes" id="UP000001396">
    <property type="component" value="Unassembled WGS sequence"/>
</dbReference>
<organism evidence="8 9">
    <name type="scientific">Heterostelium pallidum (strain ATCC 26659 / Pp 5 / PN500)</name>
    <name type="common">Cellular slime mold</name>
    <name type="synonym">Polysphondylium pallidum</name>
    <dbReference type="NCBI Taxonomy" id="670386"/>
    <lineage>
        <taxon>Eukaryota</taxon>
        <taxon>Amoebozoa</taxon>
        <taxon>Evosea</taxon>
        <taxon>Eumycetozoa</taxon>
        <taxon>Dictyostelia</taxon>
        <taxon>Acytosteliales</taxon>
        <taxon>Acytosteliaceae</taxon>
        <taxon>Heterostelium</taxon>
    </lineage>
</organism>
<dbReference type="GO" id="GO:0035269">
    <property type="term" value="P:protein O-linked glycosylation via mannose"/>
    <property type="evidence" value="ECO:0007669"/>
    <property type="project" value="TreeGrafter"/>
</dbReference>
<dbReference type="OMA" id="KGHSATN"/>
<evidence type="ECO:0000313" key="9">
    <source>
        <dbReference type="Proteomes" id="UP000001396"/>
    </source>
</evidence>
<evidence type="ECO:0000256" key="4">
    <source>
        <dbReference type="ARBA" id="ARBA00022989"/>
    </source>
</evidence>
<keyword evidence="2 7" id="KW-0812">Transmembrane</keyword>
<dbReference type="InterPro" id="IPR029044">
    <property type="entry name" value="Nucleotide-diphossugar_trans"/>
</dbReference>
<dbReference type="Pfam" id="PF13896">
    <property type="entry name" value="Glyco_transf_49"/>
    <property type="match status" value="1"/>
</dbReference>
<protein>
    <submittedName>
        <fullName evidence="8">Putative glycosyltransferase</fullName>
    </submittedName>
</protein>
<evidence type="ECO:0000256" key="1">
    <source>
        <dbReference type="ARBA" id="ARBA00004606"/>
    </source>
</evidence>
<dbReference type="SUPFAM" id="SSF53448">
    <property type="entry name" value="Nucleotide-diphospho-sugar transferases"/>
    <property type="match status" value="1"/>
</dbReference>
<feature type="transmembrane region" description="Helical" evidence="7">
    <location>
        <begin position="12"/>
        <end position="30"/>
    </location>
</feature>
<evidence type="ECO:0000256" key="2">
    <source>
        <dbReference type="ARBA" id="ARBA00022692"/>
    </source>
</evidence>
<evidence type="ECO:0000313" key="8">
    <source>
        <dbReference type="EMBL" id="EFA86299.1"/>
    </source>
</evidence>
<dbReference type="InParanoid" id="D3AVH6"/>